<protein>
    <submittedName>
        <fullName evidence="2">Uncharacterized protein</fullName>
    </submittedName>
</protein>
<dbReference type="RefSeq" id="WP_062409607.1">
    <property type="nucleotide sequence ID" value="NZ_CP013652.1"/>
</dbReference>
<dbReference type="STRING" id="162209.IJ22_33900"/>
<keyword evidence="1" id="KW-0472">Membrane</keyword>
<sequence length="79" mass="8566">MAGSLLVIGLINVIFRPMAGFAALIAYVLGLAFYNIAANWGKTVDVWFQWEKLVVQLIYSLGASYQSIKGTLIGASKRG</sequence>
<keyword evidence="3" id="KW-1185">Reference proteome</keyword>
<gene>
    <name evidence="2" type="ORF">IJ22_33900</name>
</gene>
<dbReference type="Proteomes" id="UP000061660">
    <property type="component" value="Chromosome"/>
</dbReference>
<proteinExistence type="predicted"/>
<evidence type="ECO:0000313" key="2">
    <source>
        <dbReference type="EMBL" id="ALS23751.1"/>
    </source>
</evidence>
<evidence type="ECO:0000313" key="3">
    <source>
        <dbReference type="Proteomes" id="UP000061660"/>
    </source>
</evidence>
<organism evidence="2 3">
    <name type="scientific">Paenibacillus naphthalenovorans</name>
    <dbReference type="NCBI Taxonomy" id="162209"/>
    <lineage>
        <taxon>Bacteria</taxon>
        <taxon>Bacillati</taxon>
        <taxon>Bacillota</taxon>
        <taxon>Bacilli</taxon>
        <taxon>Bacillales</taxon>
        <taxon>Paenibacillaceae</taxon>
        <taxon>Paenibacillus</taxon>
    </lineage>
</organism>
<name>A0A0U2VW95_9BACL</name>
<dbReference type="KEGG" id="pnp:IJ22_33900"/>
<dbReference type="AlphaFoldDB" id="A0A0U2VW95"/>
<reference evidence="2 3" key="2">
    <citation type="journal article" date="2016" name="Genome Announc.">
        <title>Complete Genome Sequences of Two Interactive Moderate Thermophiles, Paenibacillus napthalenovorans 32O-Y and Paenibacillus sp. 32O-W.</title>
        <authorList>
            <person name="Butler R.R.III."/>
            <person name="Wang J."/>
            <person name="Stark B.C."/>
            <person name="Pombert J.F."/>
        </authorList>
    </citation>
    <scope>NUCLEOTIDE SEQUENCE [LARGE SCALE GENOMIC DNA]</scope>
    <source>
        <strain evidence="2 3">32O-Y</strain>
    </source>
</reference>
<evidence type="ECO:0000256" key="1">
    <source>
        <dbReference type="SAM" id="Phobius"/>
    </source>
</evidence>
<feature type="transmembrane region" description="Helical" evidence="1">
    <location>
        <begin position="6"/>
        <end position="34"/>
    </location>
</feature>
<accession>A0A0U2VW95</accession>
<reference evidence="3" key="1">
    <citation type="submission" date="2015-12" db="EMBL/GenBank/DDBJ databases">
        <title>Complete genome sequences of two moderately thermophilic Paenibacillus species.</title>
        <authorList>
            <person name="Butler R.III."/>
            <person name="Wang J."/>
            <person name="Stark B.C."/>
            <person name="Pombert J.-F."/>
        </authorList>
    </citation>
    <scope>NUCLEOTIDE SEQUENCE [LARGE SCALE GENOMIC DNA]</scope>
    <source>
        <strain evidence="3">32O-Y</strain>
    </source>
</reference>
<keyword evidence="1" id="KW-0812">Transmembrane</keyword>
<keyword evidence="1" id="KW-1133">Transmembrane helix</keyword>
<dbReference type="EMBL" id="CP013652">
    <property type="protein sequence ID" value="ALS23751.1"/>
    <property type="molecule type" value="Genomic_DNA"/>
</dbReference>
<dbReference type="PATRIC" id="fig|162209.4.peg.3627"/>